<dbReference type="PATRIC" id="fig|1268837.3.peg.985"/>
<protein>
    <submittedName>
        <fullName evidence="1">Conjugative transfer TraG domain protein</fullName>
    </submittedName>
</protein>
<dbReference type="AlphaFoldDB" id="A0A0F3R697"/>
<reference evidence="1 2" key="1">
    <citation type="submission" date="2015-01" db="EMBL/GenBank/DDBJ databases">
        <title>Genome Sequencing of Rickettsiales /home/snadendla/prok_pipe/test/illegal_ec_num.txt.</title>
        <authorList>
            <person name="Daugherty S.C."/>
            <person name="Su Q."/>
            <person name="Abolude K."/>
            <person name="Beier-Sexton M."/>
            <person name="Carlyon J.A."/>
            <person name="Carter R."/>
            <person name="Day N.P."/>
            <person name="Dumler S.J."/>
            <person name="Dyachenko V."/>
            <person name="Godinez A."/>
            <person name="Kurtti T.J."/>
            <person name="Lichay M."/>
            <person name="Mullins K.E."/>
            <person name="Ott S."/>
            <person name="Pappas-Brown V."/>
            <person name="Paris D.H."/>
            <person name="Patel P."/>
            <person name="Richards A.L."/>
            <person name="Sadzewicz L."/>
            <person name="Sears K."/>
            <person name="Seidman D."/>
            <person name="Sengamalay N."/>
            <person name="Stenos J."/>
            <person name="Tallon L.J."/>
            <person name="Vincent G."/>
            <person name="Fraser C.M."/>
            <person name="Munderloh U."/>
            <person name="Dunning-Hotopp J.C."/>
        </authorList>
    </citation>
    <scope>NUCLEOTIDE SEQUENCE [LARGE SCALE GENOMIC DNA]</scope>
    <source>
        <strain evidence="1 2">T170-B</strain>
    </source>
</reference>
<organism evidence="1 2">
    <name type="scientific">Rickettsia argasii T170-B</name>
    <dbReference type="NCBI Taxonomy" id="1268837"/>
    <lineage>
        <taxon>Bacteria</taxon>
        <taxon>Pseudomonadati</taxon>
        <taxon>Pseudomonadota</taxon>
        <taxon>Alphaproteobacteria</taxon>
        <taxon>Rickettsiales</taxon>
        <taxon>Rickettsiaceae</taxon>
        <taxon>Rickettsieae</taxon>
        <taxon>Rickettsia</taxon>
        <taxon>spotted fever group</taxon>
    </lineage>
</organism>
<gene>
    <name evidence="1" type="ORF">RAT170B_1726</name>
</gene>
<sequence>MKIQDEFDKTPESTIVRTSEQIADNIGISSKAIKKRNIKLPGHKNENN</sequence>
<keyword evidence="2" id="KW-1185">Reference proteome</keyword>
<name>A0A0F3R697_9RICK</name>
<evidence type="ECO:0000313" key="1">
    <source>
        <dbReference type="EMBL" id="KJW01975.1"/>
    </source>
</evidence>
<proteinExistence type="predicted"/>
<evidence type="ECO:0000313" key="2">
    <source>
        <dbReference type="Proteomes" id="UP000033736"/>
    </source>
</evidence>
<comment type="caution">
    <text evidence="1">The sequence shown here is derived from an EMBL/GenBank/DDBJ whole genome shotgun (WGS) entry which is preliminary data.</text>
</comment>
<dbReference type="Proteomes" id="UP000033736">
    <property type="component" value="Unassembled WGS sequence"/>
</dbReference>
<dbReference type="EMBL" id="LAOQ01000019">
    <property type="protein sequence ID" value="KJW01975.1"/>
    <property type="molecule type" value="Genomic_DNA"/>
</dbReference>
<accession>A0A0F3R697</accession>